<dbReference type="PANTHER" id="PTHR11705:SF143">
    <property type="entry name" value="SLL0236 PROTEIN"/>
    <property type="match status" value="1"/>
</dbReference>
<organism evidence="9 10">
    <name type="scientific">Psylliodes chrysocephalus</name>
    <dbReference type="NCBI Taxonomy" id="3402493"/>
    <lineage>
        <taxon>Eukaryota</taxon>
        <taxon>Metazoa</taxon>
        <taxon>Ecdysozoa</taxon>
        <taxon>Arthropoda</taxon>
        <taxon>Hexapoda</taxon>
        <taxon>Insecta</taxon>
        <taxon>Pterygota</taxon>
        <taxon>Neoptera</taxon>
        <taxon>Endopterygota</taxon>
        <taxon>Coleoptera</taxon>
        <taxon>Polyphaga</taxon>
        <taxon>Cucujiformia</taxon>
        <taxon>Chrysomeloidea</taxon>
        <taxon>Chrysomelidae</taxon>
        <taxon>Galerucinae</taxon>
        <taxon>Alticini</taxon>
        <taxon>Psylliodes</taxon>
    </lineage>
</organism>
<keyword evidence="3" id="KW-0645">Protease</keyword>
<dbReference type="GO" id="GO:0006508">
    <property type="term" value="P:proteolysis"/>
    <property type="evidence" value="ECO:0007669"/>
    <property type="project" value="UniProtKB-KW"/>
</dbReference>
<keyword evidence="4" id="KW-0378">Hydrolase</keyword>
<dbReference type="AlphaFoldDB" id="A0A9P0CTT2"/>
<dbReference type="GO" id="GO:0004181">
    <property type="term" value="F:metallocarboxypeptidase activity"/>
    <property type="evidence" value="ECO:0007669"/>
    <property type="project" value="InterPro"/>
</dbReference>
<comment type="similarity">
    <text evidence="2 7">Belongs to the peptidase M14 family.</text>
</comment>
<dbReference type="Proteomes" id="UP001153636">
    <property type="component" value="Chromosome 4"/>
</dbReference>
<evidence type="ECO:0000256" key="1">
    <source>
        <dbReference type="ARBA" id="ARBA00001947"/>
    </source>
</evidence>
<evidence type="ECO:0000313" key="9">
    <source>
        <dbReference type="EMBL" id="CAH1109287.1"/>
    </source>
</evidence>
<gene>
    <name evidence="9" type="ORF">PSYICH_LOCUS9799</name>
</gene>
<feature type="domain" description="Peptidase M14" evidence="8">
    <location>
        <begin position="78"/>
        <end position="360"/>
    </location>
</feature>
<reference evidence="9" key="1">
    <citation type="submission" date="2022-01" db="EMBL/GenBank/DDBJ databases">
        <authorList>
            <person name="King R."/>
        </authorList>
    </citation>
    <scope>NUCLEOTIDE SEQUENCE</scope>
</reference>
<dbReference type="GO" id="GO:0008270">
    <property type="term" value="F:zinc ion binding"/>
    <property type="evidence" value="ECO:0007669"/>
    <property type="project" value="InterPro"/>
</dbReference>
<evidence type="ECO:0000256" key="3">
    <source>
        <dbReference type="ARBA" id="ARBA00022670"/>
    </source>
</evidence>
<name>A0A9P0CTT2_9CUCU</name>
<evidence type="ECO:0000256" key="2">
    <source>
        <dbReference type="ARBA" id="ARBA00005988"/>
    </source>
</evidence>
<dbReference type="InterPro" id="IPR000834">
    <property type="entry name" value="Peptidase_M14"/>
</dbReference>
<evidence type="ECO:0000313" key="10">
    <source>
        <dbReference type="Proteomes" id="UP001153636"/>
    </source>
</evidence>
<evidence type="ECO:0000256" key="4">
    <source>
        <dbReference type="ARBA" id="ARBA00022801"/>
    </source>
</evidence>
<keyword evidence="5" id="KW-0862">Zinc</keyword>
<accession>A0A9P0CTT2</accession>
<proteinExistence type="inferred from homology"/>
<dbReference type="GO" id="GO:0005615">
    <property type="term" value="C:extracellular space"/>
    <property type="evidence" value="ECO:0007669"/>
    <property type="project" value="TreeGrafter"/>
</dbReference>
<dbReference type="Pfam" id="PF00246">
    <property type="entry name" value="Peptidase_M14"/>
    <property type="match status" value="1"/>
</dbReference>
<dbReference type="OrthoDB" id="3626597at2759"/>
<protein>
    <recommendedName>
        <fullName evidence="8">Peptidase M14 domain-containing protein</fullName>
    </recommendedName>
</protein>
<evidence type="ECO:0000256" key="5">
    <source>
        <dbReference type="ARBA" id="ARBA00022833"/>
    </source>
</evidence>
<dbReference type="PROSITE" id="PS52035">
    <property type="entry name" value="PEPTIDASE_M14"/>
    <property type="match status" value="1"/>
</dbReference>
<dbReference type="PANTHER" id="PTHR11705">
    <property type="entry name" value="PROTEASE FAMILY M14 CARBOXYPEPTIDASE A,B"/>
    <property type="match status" value="1"/>
</dbReference>
<keyword evidence="6" id="KW-0482">Metalloprotease</keyword>
<keyword evidence="10" id="KW-1185">Reference proteome</keyword>
<comment type="cofactor">
    <cofactor evidence="1">
        <name>Zn(2+)</name>
        <dbReference type="ChEBI" id="CHEBI:29105"/>
    </cofactor>
</comment>
<dbReference type="EMBL" id="OV651816">
    <property type="protein sequence ID" value="CAH1109287.1"/>
    <property type="molecule type" value="Genomic_DNA"/>
</dbReference>
<evidence type="ECO:0000259" key="8">
    <source>
        <dbReference type="PROSITE" id="PS52035"/>
    </source>
</evidence>
<evidence type="ECO:0000256" key="7">
    <source>
        <dbReference type="PROSITE-ProRule" id="PRU01379"/>
    </source>
</evidence>
<dbReference type="SUPFAM" id="SSF53187">
    <property type="entry name" value="Zn-dependent exopeptidases"/>
    <property type="match status" value="1"/>
</dbReference>
<comment type="caution">
    <text evidence="7">Lacks conserved residue(s) required for the propagation of feature annotation.</text>
</comment>
<dbReference type="Gene3D" id="3.40.630.10">
    <property type="entry name" value="Zn peptidases"/>
    <property type="match status" value="1"/>
</dbReference>
<sequence>MARKKTCRKRNYRTIKKRNTTNIKRIPKPEPLPKRKVKPHISLANADITTKTLNYAACPSNVTKLRFPITAYESFKYKFVNYDEIEEYLKKMEKNYPGKFRLEILGDSIEGRPIYLAAISDGSGDNRKMLTLVEAGSNACDWLAISSALYLVDFLTRDSNLVKLTDYYILPCSNPDAYHKCVRGEKFNTNDIPINLSNNFPILLGTTPVEGISTKEFLKAMEVWKRNVKFSSPTTKAIFRAATCSKLAIQLFISLQEEGNHIVYPFGFCNRCIPDKEDLKVVANSGKRSLKKLKVHVGSIYEFNGLTYGSVIDFLKFSFNHIKFMYIFHIRDKGKKPHIKDILVYGEDVLNCVKSMARNVYMYYNKEKINKVQCT</sequence>
<dbReference type="SMART" id="SM00631">
    <property type="entry name" value="Zn_pept"/>
    <property type="match status" value="1"/>
</dbReference>
<evidence type="ECO:0000256" key="6">
    <source>
        <dbReference type="ARBA" id="ARBA00023049"/>
    </source>
</evidence>